<evidence type="ECO:0000313" key="10">
    <source>
        <dbReference type="EMBL" id="PJA20650.1"/>
    </source>
</evidence>
<evidence type="ECO:0000256" key="4">
    <source>
        <dbReference type="ARBA" id="ARBA00022741"/>
    </source>
</evidence>
<dbReference type="PIRSF" id="PIRSF000724">
    <property type="entry name" value="Pgk"/>
    <property type="match status" value="1"/>
</dbReference>
<dbReference type="PANTHER" id="PTHR11406:SF23">
    <property type="entry name" value="PHOSPHOGLYCERATE KINASE 1, CHLOROPLASTIC-RELATED"/>
    <property type="match status" value="1"/>
</dbReference>
<feature type="binding site" evidence="7">
    <location>
        <position position="35"/>
    </location>
    <ligand>
        <name>(2R)-3-phosphoglycerate</name>
        <dbReference type="ChEBI" id="CHEBI:58272"/>
    </ligand>
</feature>
<dbReference type="GO" id="GO:0005524">
    <property type="term" value="F:ATP binding"/>
    <property type="evidence" value="ECO:0007669"/>
    <property type="project" value="UniProtKB-KW"/>
</dbReference>
<dbReference type="EMBL" id="PFQF01000021">
    <property type="protein sequence ID" value="PJA20650.1"/>
    <property type="molecule type" value="Genomic_DNA"/>
</dbReference>
<dbReference type="GO" id="GO:0005829">
    <property type="term" value="C:cytosol"/>
    <property type="evidence" value="ECO:0007669"/>
    <property type="project" value="TreeGrafter"/>
</dbReference>
<feature type="binding site" evidence="7">
    <location>
        <begin position="19"/>
        <end position="21"/>
    </location>
    <ligand>
        <name>substrate</name>
    </ligand>
</feature>
<dbReference type="InterPro" id="IPR015911">
    <property type="entry name" value="Phosphoglycerate_kinase_CS"/>
</dbReference>
<reference evidence="11" key="1">
    <citation type="submission" date="2017-09" db="EMBL/GenBank/DDBJ databases">
        <title>Depth-based differentiation of microbial function through sediment-hosted aquifers and enrichment of novel symbionts in the deep terrestrial subsurface.</title>
        <authorList>
            <person name="Probst A.J."/>
            <person name="Ladd B."/>
            <person name="Jarett J.K."/>
            <person name="Geller-Mcgrath D.E."/>
            <person name="Sieber C.M.K."/>
            <person name="Emerson J.B."/>
            <person name="Anantharaman K."/>
            <person name="Thomas B.C."/>
            <person name="Malmstrom R."/>
            <person name="Stieglmeier M."/>
            <person name="Klingl A."/>
            <person name="Woyke T."/>
            <person name="Ryan C.M."/>
            <person name="Banfield J.F."/>
        </authorList>
    </citation>
    <scope>NUCLEOTIDE SEQUENCE [LARGE SCALE GENOMIC DNA]</scope>
</reference>
<evidence type="ECO:0000256" key="6">
    <source>
        <dbReference type="ARBA" id="ARBA00022840"/>
    </source>
</evidence>
<gene>
    <name evidence="10" type="primary">pgk</name>
    <name evidence="10" type="ORF">COX60_01210</name>
</gene>
<dbReference type="Proteomes" id="UP000230137">
    <property type="component" value="Unassembled WGS sequence"/>
</dbReference>
<evidence type="ECO:0000256" key="7">
    <source>
        <dbReference type="PIRSR" id="PIRSR000724-1"/>
    </source>
</evidence>
<evidence type="ECO:0000256" key="9">
    <source>
        <dbReference type="RuleBase" id="RU000532"/>
    </source>
</evidence>
<comment type="caution">
    <text evidence="10">The sequence shown here is derived from an EMBL/GenBank/DDBJ whole genome shotgun (WGS) entry which is preliminary data.</text>
</comment>
<dbReference type="Pfam" id="PF00162">
    <property type="entry name" value="PGK"/>
    <property type="match status" value="2"/>
</dbReference>
<feature type="binding site" evidence="8">
    <location>
        <begin position="306"/>
        <end position="309"/>
    </location>
    <ligand>
        <name>ATP</name>
        <dbReference type="ChEBI" id="CHEBI:30616"/>
    </ligand>
</feature>
<dbReference type="EC" id="2.7.2.3" evidence="2 9"/>
<dbReference type="InterPro" id="IPR015824">
    <property type="entry name" value="Phosphoglycerate_kinase_N"/>
</dbReference>
<keyword evidence="5 9" id="KW-0418">Kinase</keyword>
<dbReference type="AlphaFoldDB" id="A0A2M7W4F5"/>
<dbReference type="InterPro" id="IPR001576">
    <property type="entry name" value="Phosphoglycerate_kinase"/>
</dbReference>
<evidence type="ECO:0000256" key="8">
    <source>
        <dbReference type="PIRSR" id="PIRSR000724-2"/>
    </source>
</evidence>
<feature type="binding site" evidence="7">
    <location>
        <position position="133"/>
    </location>
    <ligand>
        <name>(2R)-3-phosphoglycerate</name>
        <dbReference type="ChEBI" id="CHEBI:58272"/>
    </ligand>
</feature>
<feature type="binding site" evidence="7">
    <location>
        <position position="100"/>
    </location>
    <ligand>
        <name>(2R)-3-phosphoglycerate</name>
        <dbReference type="ChEBI" id="CHEBI:58272"/>
    </ligand>
</feature>
<dbReference type="InterPro" id="IPR036043">
    <property type="entry name" value="Phosphoglycerate_kinase_sf"/>
</dbReference>
<keyword evidence="6 8" id="KW-0067">ATP-binding</keyword>
<name>A0A2M7W4F5_9BACT</name>
<accession>A0A2M7W4F5</accession>
<dbReference type="GO" id="GO:0006094">
    <property type="term" value="P:gluconeogenesis"/>
    <property type="evidence" value="ECO:0007669"/>
    <property type="project" value="TreeGrafter"/>
</dbReference>
<protein>
    <recommendedName>
        <fullName evidence="2 9">Phosphoglycerate kinase</fullName>
        <ecNumber evidence="2 9">2.7.2.3</ecNumber>
    </recommendedName>
</protein>
<comment type="catalytic activity">
    <reaction evidence="1 9">
        <text>(2R)-3-phosphoglycerate + ATP = (2R)-3-phospho-glyceroyl phosphate + ADP</text>
        <dbReference type="Rhea" id="RHEA:14801"/>
        <dbReference type="ChEBI" id="CHEBI:30616"/>
        <dbReference type="ChEBI" id="CHEBI:57604"/>
        <dbReference type="ChEBI" id="CHEBI:58272"/>
        <dbReference type="ChEBI" id="CHEBI:456216"/>
        <dbReference type="EC" id="2.7.2.3"/>
    </reaction>
</comment>
<feature type="binding site" evidence="8">
    <location>
        <position position="183"/>
    </location>
    <ligand>
        <name>ATP</name>
        <dbReference type="ChEBI" id="CHEBI:30616"/>
    </ligand>
</feature>
<feature type="binding site" evidence="8">
    <location>
        <position position="279"/>
    </location>
    <ligand>
        <name>ATP</name>
        <dbReference type="ChEBI" id="CHEBI:30616"/>
    </ligand>
</feature>
<dbReference type="GO" id="GO:0004618">
    <property type="term" value="F:phosphoglycerate kinase activity"/>
    <property type="evidence" value="ECO:0007669"/>
    <property type="project" value="UniProtKB-EC"/>
</dbReference>
<comment type="similarity">
    <text evidence="9">Belongs to the phosphoglycerate kinase family.</text>
</comment>
<dbReference type="GO" id="GO:0043531">
    <property type="term" value="F:ADP binding"/>
    <property type="evidence" value="ECO:0007669"/>
    <property type="project" value="TreeGrafter"/>
</dbReference>
<proteinExistence type="inferred from homology"/>
<sequence length="348" mass="39064">MISVKNASLLNKKVLLRVDWNVPLSEAGRIIDDFRIRQSIKTIQFLIKSKKVSKIRIISHLGRPKGKGFEKDLSLKPIASRFKKLVDFDIKNIEIFENIRFLAGEEKNSLNLAKKLAEDMDVFVNDALSVCHRSQASVVGVSKILPSYAGLQLEKEIELLNMLLKKPYPPFMVIIGGAKVEDKSETIKALSKKADKILLGGMVANQILASRNKQWLQNKKIYLPVDGILESGERVEIHKIPRSEIKNIRDIGEETIERYLDYLSESRTVLIAGALGKFEDYRFAKGTEKIIQFLAKSKSISTFGAGGDTLEKINKMRLGEDFTYLFSGGSASLEYLSGKKLPGLEAFK</sequence>
<dbReference type="PANTHER" id="PTHR11406">
    <property type="entry name" value="PHOSPHOGLYCERATE KINASE"/>
    <property type="match status" value="1"/>
</dbReference>
<organism evidence="10 11">
    <name type="scientific">Candidatus Berkelbacteria bacterium CG_4_10_14_0_2_um_filter_35_9_33_12</name>
    <dbReference type="NCBI Taxonomy" id="1974499"/>
    <lineage>
        <taxon>Bacteria</taxon>
        <taxon>Candidatus Berkelbacteria</taxon>
    </lineage>
</organism>
<evidence type="ECO:0000256" key="3">
    <source>
        <dbReference type="ARBA" id="ARBA00022679"/>
    </source>
</evidence>
<evidence type="ECO:0000256" key="5">
    <source>
        <dbReference type="ARBA" id="ARBA00022777"/>
    </source>
</evidence>
<keyword evidence="4" id="KW-0547">Nucleotide-binding</keyword>
<keyword evidence="3 9" id="KW-0808">Transferase</keyword>
<dbReference type="GO" id="GO:0006096">
    <property type="term" value="P:glycolytic process"/>
    <property type="evidence" value="ECO:0007669"/>
    <property type="project" value="InterPro"/>
</dbReference>
<evidence type="ECO:0000313" key="11">
    <source>
        <dbReference type="Proteomes" id="UP000230137"/>
    </source>
</evidence>
<dbReference type="PRINTS" id="PR00477">
    <property type="entry name" value="PHGLYCKINASE"/>
</dbReference>
<dbReference type="PROSITE" id="PS00111">
    <property type="entry name" value="PGLYCERATE_KINASE"/>
    <property type="match status" value="1"/>
</dbReference>
<evidence type="ECO:0000256" key="1">
    <source>
        <dbReference type="ARBA" id="ARBA00000642"/>
    </source>
</evidence>
<dbReference type="SUPFAM" id="SSF53748">
    <property type="entry name" value="Phosphoglycerate kinase"/>
    <property type="match status" value="1"/>
</dbReference>
<dbReference type="Gene3D" id="3.40.50.1260">
    <property type="entry name" value="Phosphoglycerate kinase, N-terminal domain"/>
    <property type="match status" value="3"/>
</dbReference>
<feature type="binding site" evidence="7">
    <location>
        <begin position="60"/>
        <end position="63"/>
    </location>
    <ligand>
        <name>substrate</name>
    </ligand>
</feature>
<evidence type="ECO:0000256" key="2">
    <source>
        <dbReference type="ARBA" id="ARBA00013061"/>
    </source>
</evidence>